<feature type="active site" evidence="4">
    <location>
        <position position="36"/>
    </location>
</feature>
<dbReference type="Proteomes" id="UP000662914">
    <property type="component" value="Chromosome"/>
</dbReference>
<dbReference type="PROSITE" id="PS00151">
    <property type="entry name" value="ACYLPHOSPHATASE_2"/>
    <property type="match status" value="1"/>
</dbReference>
<comment type="catalytic activity">
    <reaction evidence="3 4 5">
        <text>an acyl phosphate + H2O = a carboxylate + phosphate + H(+)</text>
        <dbReference type="Rhea" id="RHEA:14965"/>
        <dbReference type="ChEBI" id="CHEBI:15377"/>
        <dbReference type="ChEBI" id="CHEBI:15378"/>
        <dbReference type="ChEBI" id="CHEBI:29067"/>
        <dbReference type="ChEBI" id="CHEBI:43474"/>
        <dbReference type="ChEBI" id="CHEBI:59918"/>
        <dbReference type="EC" id="3.6.1.7"/>
    </reaction>
</comment>
<dbReference type="PROSITE" id="PS00150">
    <property type="entry name" value="ACYLPHOSPHATASE_1"/>
    <property type="match status" value="1"/>
</dbReference>
<dbReference type="InterPro" id="IPR036046">
    <property type="entry name" value="Acylphosphatase-like_dom_sf"/>
</dbReference>
<keyword evidence="4 5" id="KW-0378">Hydrolase</keyword>
<dbReference type="NCBIfam" id="NF011004">
    <property type="entry name" value="PRK14430.1"/>
    <property type="match status" value="1"/>
</dbReference>
<evidence type="ECO:0000256" key="5">
    <source>
        <dbReference type="RuleBase" id="RU000553"/>
    </source>
</evidence>
<evidence type="ECO:0000313" key="9">
    <source>
        <dbReference type="Proteomes" id="UP000662914"/>
    </source>
</evidence>
<evidence type="ECO:0000256" key="3">
    <source>
        <dbReference type="ARBA" id="ARBA00047645"/>
    </source>
</evidence>
<feature type="domain" description="Acylphosphatase-like" evidence="7">
    <location>
        <begin position="3"/>
        <end position="88"/>
    </location>
</feature>
<organism evidence="8 9">
    <name type="scientific">Candidatus Desulfobacillus denitrificans</name>
    <dbReference type="NCBI Taxonomy" id="2608985"/>
    <lineage>
        <taxon>Bacteria</taxon>
        <taxon>Pseudomonadati</taxon>
        <taxon>Pseudomonadota</taxon>
        <taxon>Betaproteobacteria</taxon>
        <taxon>Candidatus Desulfobacillus</taxon>
    </lineage>
</organism>
<dbReference type="EC" id="3.6.1.7" evidence="2 4"/>
<dbReference type="Pfam" id="PF00708">
    <property type="entry name" value="Acylphosphatase"/>
    <property type="match status" value="1"/>
</dbReference>
<evidence type="ECO:0000256" key="6">
    <source>
        <dbReference type="RuleBase" id="RU004168"/>
    </source>
</evidence>
<dbReference type="InterPro" id="IPR020456">
    <property type="entry name" value="Acylphosphatase"/>
</dbReference>
<dbReference type="GO" id="GO:0003998">
    <property type="term" value="F:acylphosphatase activity"/>
    <property type="evidence" value="ECO:0007669"/>
    <property type="project" value="UniProtKB-EC"/>
</dbReference>
<dbReference type="KEGG" id="ddz:DSYM_04150"/>
<sequence length="90" mass="9850">MERRRLVIHGRVQGVGFRASFAQQARQEGLAGWVRNRRDGTVEAMIAGGAEDVAAMIAWARRGPPGARVDRVEVELGSGDFTGFEQKPTQ</sequence>
<dbReference type="AlphaFoldDB" id="A0A809RU44"/>
<dbReference type="SUPFAM" id="SSF54975">
    <property type="entry name" value="Acylphosphatase/BLUF domain-like"/>
    <property type="match status" value="1"/>
</dbReference>
<comment type="similarity">
    <text evidence="1 6">Belongs to the acylphosphatase family.</text>
</comment>
<dbReference type="PRINTS" id="PR00112">
    <property type="entry name" value="ACYLPHPHTASE"/>
</dbReference>
<protein>
    <recommendedName>
        <fullName evidence="2 4">Acylphosphatase</fullName>
        <ecNumber evidence="2 4">3.6.1.7</ecNumber>
    </recommendedName>
</protein>
<dbReference type="EMBL" id="AP021857">
    <property type="protein sequence ID" value="BBO19716.1"/>
    <property type="molecule type" value="Genomic_DNA"/>
</dbReference>
<dbReference type="Gene3D" id="3.30.70.100">
    <property type="match status" value="1"/>
</dbReference>
<evidence type="ECO:0000256" key="4">
    <source>
        <dbReference type="PROSITE-ProRule" id="PRU00520"/>
    </source>
</evidence>
<evidence type="ECO:0000256" key="1">
    <source>
        <dbReference type="ARBA" id="ARBA00005614"/>
    </source>
</evidence>
<dbReference type="PROSITE" id="PS51160">
    <property type="entry name" value="ACYLPHOSPHATASE_3"/>
    <property type="match status" value="1"/>
</dbReference>
<evidence type="ECO:0000313" key="8">
    <source>
        <dbReference type="EMBL" id="BBO19716.1"/>
    </source>
</evidence>
<accession>A0A809RU44</accession>
<evidence type="ECO:0000256" key="2">
    <source>
        <dbReference type="ARBA" id="ARBA00012150"/>
    </source>
</evidence>
<reference evidence="8" key="1">
    <citation type="journal article" name="DNA Res.">
        <title>The physiological potential of anammox bacteria as revealed by their core genome structure.</title>
        <authorList>
            <person name="Okubo T."/>
            <person name="Toyoda A."/>
            <person name="Fukuhara K."/>
            <person name="Uchiyama I."/>
            <person name="Harigaya Y."/>
            <person name="Kuroiwa M."/>
            <person name="Suzuki T."/>
            <person name="Murakami Y."/>
            <person name="Suwa Y."/>
            <person name="Takami H."/>
        </authorList>
    </citation>
    <scope>NUCLEOTIDE SEQUENCE</scope>
    <source>
        <strain evidence="8">317325-3</strain>
    </source>
</reference>
<gene>
    <name evidence="8" type="ORF">DSYM_04150</name>
</gene>
<evidence type="ECO:0000259" key="7">
    <source>
        <dbReference type="PROSITE" id="PS51160"/>
    </source>
</evidence>
<dbReference type="PANTHER" id="PTHR47268:SF4">
    <property type="entry name" value="ACYLPHOSPHATASE"/>
    <property type="match status" value="1"/>
</dbReference>
<proteinExistence type="inferred from homology"/>
<dbReference type="PANTHER" id="PTHR47268">
    <property type="entry name" value="ACYLPHOSPHATASE"/>
    <property type="match status" value="1"/>
</dbReference>
<dbReference type="InterPro" id="IPR001792">
    <property type="entry name" value="Acylphosphatase-like_dom"/>
</dbReference>
<dbReference type="InterPro" id="IPR017968">
    <property type="entry name" value="Acylphosphatase_CS"/>
</dbReference>
<name>A0A809RU44_9PROT</name>
<feature type="active site" evidence="4">
    <location>
        <position position="18"/>
    </location>
</feature>